<dbReference type="HOGENOM" id="CLU_2705268_0_0_1"/>
<sequence length="73" mass="7976">MTIQRTFTAFPSAGNNLAGLQVGPLQPTFSLFLAISVPLIRSHCFIRQSQDSDCQHRGRAARGDTATVKRMSV</sequence>
<dbReference type="AlphaFoldDB" id="E5A4A4"/>
<accession>E5A4A4</accession>
<evidence type="ECO:0000313" key="1">
    <source>
        <dbReference type="EMBL" id="CBX98449.1"/>
    </source>
</evidence>
<proteinExistence type="predicted"/>
<organism evidence="2">
    <name type="scientific">Leptosphaeria maculans (strain JN3 / isolate v23.1.3 / race Av1-4-5-6-7-8)</name>
    <name type="common">Blackleg fungus</name>
    <name type="synonym">Phoma lingam</name>
    <dbReference type="NCBI Taxonomy" id="985895"/>
    <lineage>
        <taxon>Eukaryota</taxon>
        <taxon>Fungi</taxon>
        <taxon>Dikarya</taxon>
        <taxon>Ascomycota</taxon>
        <taxon>Pezizomycotina</taxon>
        <taxon>Dothideomycetes</taxon>
        <taxon>Pleosporomycetidae</taxon>
        <taxon>Pleosporales</taxon>
        <taxon>Pleosporineae</taxon>
        <taxon>Leptosphaeriaceae</taxon>
        <taxon>Plenodomus</taxon>
        <taxon>Plenodomus lingam/Leptosphaeria maculans species complex</taxon>
    </lineage>
</organism>
<name>E5A4A4_LEPMJ</name>
<protein>
    <submittedName>
        <fullName evidence="1">Predicted protein</fullName>
    </submittedName>
</protein>
<gene>
    <name evidence="1" type="ORF">LEMA_uP098580.1</name>
</gene>
<dbReference type="EMBL" id="FP929133">
    <property type="protein sequence ID" value="CBX98449.1"/>
    <property type="molecule type" value="Genomic_DNA"/>
</dbReference>
<keyword evidence="2" id="KW-1185">Reference proteome</keyword>
<dbReference type="Proteomes" id="UP000002668">
    <property type="component" value="Genome"/>
</dbReference>
<reference evidence="2" key="1">
    <citation type="journal article" date="2011" name="Nat. Commun.">
        <title>Effector diversification within compartments of the Leptosphaeria maculans genome affected by Repeat-Induced Point mutations.</title>
        <authorList>
            <person name="Rouxel T."/>
            <person name="Grandaubert J."/>
            <person name="Hane J.K."/>
            <person name="Hoede C."/>
            <person name="van de Wouw A.P."/>
            <person name="Couloux A."/>
            <person name="Dominguez V."/>
            <person name="Anthouard V."/>
            <person name="Bally P."/>
            <person name="Bourras S."/>
            <person name="Cozijnsen A.J."/>
            <person name="Ciuffetti L.M."/>
            <person name="Degrave A."/>
            <person name="Dilmaghani A."/>
            <person name="Duret L."/>
            <person name="Fudal I."/>
            <person name="Goodwin S.B."/>
            <person name="Gout L."/>
            <person name="Glaser N."/>
            <person name="Linglin J."/>
            <person name="Kema G.H.J."/>
            <person name="Lapalu N."/>
            <person name="Lawrence C.B."/>
            <person name="May K."/>
            <person name="Meyer M."/>
            <person name="Ollivier B."/>
            <person name="Poulain J."/>
            <person name="Schoch C.L."/>
            <person name="Simon A."/>
            <person name="Spatafora J.W."/>
            <person name="Stachowiak A."/>
            <person name="Turgeon B.G."/>
            <person name="Tyler B.M."/>
            <person name="Vincent D."/>
            <person name="Weissenbach J."/>
            <person name="Amselem J."/>
            <person name="Quesneville H."/>
            <person name="Oliver R.P."/>
            <person name="Wincker P."/>
            <person name="Balesdent M.-H."/>
            <person name="Howlett B.J."/>
        </authorList>
    </citation>
    <scope>NUCLEOTIDE SEQUENCE [LARGE SCALE GENOMIC DNA]</scope>
    <source>
        <strain evidence="2">JN3 / isolate v23.1.3 / race Av1-4-5-6-7-8</strain>
    </source>
</reference>
<dbReference type="InParanoid" id="E5A4A4"/>
<dbReference type="VEuPathDB" id="FungiDB:LEMA_uP098580.1"/>
<evidence type="ECO:0000313" key="2">
    <source>
        <dbReference type="Proteomes" id="UP000002668"/>
    </source>
</evidence>